<gene>
    <name evidence="2" type="ORF">IWT30_00358</name>
</gene>
<evidence type="ECO:0000313" key="3">
    <source>
        <dbReference type="Proteomes" id="UP000198374"/>
    </source>
</evidence>
<organism evidence="2 3">
    <name type="scientific">Secundilactobacillus mixtipabuli</name>
    <dbReference type="NCBI Taxonomy" id="1435342"/>
    <lineage>
        <taxon>Bacteria</taxon>
        <taxon>Bacillati</taxon>
        <taxon>Bacillota</taxon>
        <taxon>Bacilli</taxon>
        <taxon>Lactobacillales</taxon>
        <taxon>Lactobacillaceae</taxon>
        <taxon>Secundilactobacillus</taxon>
    </lineage>
</organism>
<dbReference type="AlphaFoldDB" id="A0A1Z5I9G0"/>
<dbReference type="OrthoDB" id="9811402at2"/>
<comment type="similarity">
    <text evidence="1">Belongs to the UPF0342 family.</text>
</comment>
<protein>
    <recommendedName>
        <fullName evidence="1">UPF0342 protein IWT30_00358</fullName>
    </recommendedName>
</protein>
<dbReference type="Pfam" id="PF06133">
    <property type="entry name" value="Com_YlbF"/>
    <property type="match status" value="1"/>
</dbReference>
<dbReference type="InterPro" id="IPR023378">
    <property type="entry name" value="YheA/YmcA-like_dom_sf"/>
</dbReference>
<proteinExistence type="inferred from homology"/>
<evidence type="ECO:0000256" key="1">
    <source>
        <dbReference type="HAMAP-Rule" id="MF_01526"/>
    </source>
</evidence>
<dbReference type="RefSeq" id="WP_089108243.1">
    <property type="nucleotide sequence ID" value="NZ_BCMF01000002.1"/>
</dbReference>
<name>A0A1Z5I9G0_9LACO</name>
<keyword evidence="3" id="KW-1185">Reference proteome</keyword>
<dbReference type="HAMAP" id="MF_01526">
    <property type="entry name" value="UPF0342"/>
    <property type="match status" value="1"/>
</dbReference>
<dbReference type="Proteomes" id="UP000198374">
    <property type="component" value="Unassembled WGS sequence"/>
</dbReference>
<dbReference type="InterPro" id="IPR010368">
    <property type="entry name" value="Com_YlbF"/>
</dbReference>
<sequence length="113" mass="12986">MADILKTAGELRDELESSDEFTALQSAYNTMKADSEAYDLFKKFQALQLKLQQKQMQGQQPDEDEMKQAQDLATKVRDTDLIKALMEKEKDVNQLLAKLNNEITKPIQSLYQN</sequence>
<dbReference type="EMBL" id="BCMF01000002">
    <property type="protein sequence ID" value="GAW98413.1"/>
    <property type="molecule type" value="Genomic_DNA"/>
</dbReference>
<dbReference type="Gene3D" id="1.20.1500.10">
    <property type="entry name" value="YheA/YmcA-like"/>
    <property type="match status" value="1"/>
</dbReference>
<dbReference type="SUPFAM" id="SSF158622">
    <property type="entry name" value="YheA/YmcA-like"/>
    <property type="match status" value="1"/>
</dbReference>
<comment type="caution">
    <text evidence="2">The sequence shown here is derived from an EMBL/GenBank/DDBJ whole genome shotgun (WGS) entry which is preliminary data.</text>
</comment>
<evidence type="ECO:0000313" key="2">
    <source>
        <dbReference type="EMBL" id="GAW98413.1"/>
    </source>
</evidence>
<reference evidence="2 3" key="1">
    <citation type="submission" date="2015-11" db="EMBL/GenBank/DDBJ databases">
        <title>Draft genome sequences of new species of the genus Lactobacillus isolated from orchardgrass silage.</title>
        <authorList>
            <person name="Tohno M."/>
            <person name="Tanizawa Y."/>
            <person name="Arita M."/>
        </authorList>
    </citation>
    <scope>NUCLEOTIDE SEQUENCE [LARGE SCALE GENOMIC DNA]</scope>
    <source>
        <strain evidence="2 3">IWT30</strain>
    </source>
</reference>
<accession>A0A1Z5I9G0</accession>